<protein>
    <submittedName>
        <fullName evidence="1">Senescence-associated family protein</fullName>
    </submittedName>
</protein>
<dbReference type="AlphaFoldDB" id="A0A2P2JBH3"/>
<accession>A0A2P2JBH3</accession>
<name>A0A2P2JBH3_RHIMU</name>
<sequence>MMSPVSQANWKMRGRRANEQQPDAVYKVMKPMIDVNQVRYGLF</sequence>
<organism evidence="1">
    <name type="scientific">Rhizophora mucronata</name>
    <name type="common">Asiatic mangrove</name>
    <dbReference type="NCBI Taxonomy" id="61149"/>
    <lineage>
        <taxon>Eukaryota</taxon>
        <taxon>Viridiplantae</taxon>
        <taxon>Streptophyta</taxon>
        <taxon>Embryophyta</taxon>
        <taxon>Tracheophyta</taxon>
        <taxon>Spermatophyta</taxon>
        <taxon>Magnoliopsida</taxon>
        <taxon>eudicotyledons</taxon>
        <taxon>Gunneridae</taxon>
        <taxon>Pentapetalae</taxon>
        <taxon>rosids</taxon>
        <taxon>fabids</taxon>
        <taxon>Malpighiales</taxon>
        <taxon>Rhizophoraceae</taxon>
        <taxon>Rhizophora</taxon>
    </lineage>
</organism>
<reference evidence="1" key="1">
    <citation type="submission" date="2018-02" db="EMBL/GenBank/DDBJ databases">
        <title>Rhizophora mucronata_Transcriptome.</title>
        <authorList>
            <person name="Meera S.P."/>
            <person name="Sreeshan A."/>
            <person name="Augustine A."/>
        </authorList>
    </citation>
    <scope>NUCLEOTIDE SEQUENCE</scope>
    <source>
        <tissue evidence="1">Leaf</tissue>
    </source>
</reference>
<dbReference type="EMBL" id="GGEC01010338">
    <property type="protein sequence ID" value="MBW90821.1"/>
    <property type="molecule type" value="Transcribed_RNA"/>
</dbReference>
<proteinExistence type="predicted"/>
<evidence type="ECO:0000313" key="1">
    <source>
        <dbReference type="EMBL" id="MBW90821.1"/>
    </source>
</evidence>